<accession>A0A9W2Z5H9</accession>
<reference evidence="7" key="1">
    <citation type="submission" date="2025-08" db="UniProtKB">
        <authorList>
            <consortium name="RefSeq"/>
        </authorList>
    </citation>
    <scope>IDENTIFICATION</scope>
</reference>
<dbReference type="Gene3D" id="3.40.50.300">
    <property type="entry name" value="P-loop containing nucleotide triphosphate hydrolases"/>
    <property type="match status" value="1"/>
</dbReference>
<organism evidence="6 7">
    <name type="scientific">Biomphalaria glabrata</name>
    <name type="common">Bloodfluke planorb</name>
    <name type="synonym">Freshwater snail</name>
    <dbReference type="NCBI Taxonomy" id="6526"/>
    <lineage>
        <taxon>Eukaryota</taxon>
        <taxon>Metazoa</taxon>
        <taxon>Spiralia</taxon>
        <taxon>Lophotrochozoa</taxon>
        <taxon>Mollusca</taxon>
        <taxon>Gastropoda</taxon>
        <taxon>Heterobranchia</taxon>
        <taxon>Euthyneura</taxon>
        <taxon>Panpulmonata</taxon>
        <taxon>Hygrophila</taxon>
        <taxon>Lymnaeoidea</taxon>
        <taxon>Planorbidae</taxon>
        <taxon>Biomphalaria</taxon>
    </lineage>
</organism>
<feature type="domain" description="AIG1-type G" evidence="5">
    <location>
        <begin position="1"/>
        <end position="184"/>
    </location>
</feature>
<dbReference type="InterPro" id="IPR006703">
    <property type="entry name" value="G_AIG1"/>
</dbReference>
<keyword evidence="6" id="KW-1185">Reference proteome</keyword>
<proteinExistence type="inferred from homology"/>
<dbReference type="OrthoDB" id="10061751at2759"/>
<keyword evidence="4" id="KW-0175">Coiled coil</keyword>
<evidence type="ECO:0000313" key="6">
    <source>
        <dbReference type="Proteomes" id="UP001165740"/>
    </source>
</evidence>
<dbReference type="PANTHER" id="PTHR10903">
    <property type="entry name" value="GTPASE, IMAP FAMILY MEMBER-RELATED"/>
    <property type="match status" value="1"/>
</dbReference>
<evidence type="ECO:0000256" key="3">
    <source>
        <dbReference type="ARBA" id="ARBA00023134"/>
    </source>
</evidence>
<evidence type="ECO:0000256" key="2">
    <source>
        <dbReference type="ARBA" id="ARBA00022741"/>
    </source>
</evidence>
<dbReference type="PROSITE" id="PS51720">
    <property type="entry name" value="G_AIG1"/>
    <property type="match status" value="1"/>
</dbReference>
<feature type="coiled-coil region" evidence="4">
    <location>
        <begin position="222"/>
        <end position="328"/>
    </location>
</feature>
<gene>
    <name evidence="7" type="primary">LOC129923407</name>
</gene>
<dbReference type="AlphaFoldDB" id="A0A9W2Z5H9"/>
<evidence type="ECO:0000313" key="7">
    <source>
        <dbReference type="RefSeq" id="XP_055870249.1"/>
    </source>
</evidence>
<sequence>MTKRLSTSSVTKKVDYDFVKFRGRKLTVVDCPGLLDTSCTAKEAAELVFSSIHQAVFINTKGYDAIIYVCKLGRFTKEDTEVLKELKAAFGPDFVQKHCIMVVSHADLYDTEEENGVSIMQFLNQETGEFADTKKECCHRVVTFDNATNDQSIKDEQIEKLLKFVDSIVADIGRYNKGLFEQAREARNKYIEEMKTPILSDELIGDSVLILEGIKTIDVSDRDTAIKQIKTYKQKVNDLKERTDKEDRGTGKLQSMFLQCKTMAELLANKREEVDRVAGLNAQIVSLSKRTNQGDDESKKIEELQKINKQMEAQIEHLNRQITKENITFFLDCMGQVLGLASQGISVASQWRDFSQSRRVITGRRVYNTTAASDLPALTQEPTEDKKREQ</sequence>
<dbReference type="Pfam" id="PF04548">
    <property type="entry name" value="AIG1"/>
    <property type="match status" value="1"/>
</dbReference>
<dbReference type="InterPro" id="IPR045058">
    <property type="entry name" value="GIMA/IAN/Toc"/>
</dbReference>
<keyword evidence="2" id="KW-0547">Nucleotide-binding</keyword>
<keyword evidence="3" id="KW-0342">GTP-binding</keyword>
<dbReference type="SUPFAM" id="SSF52540">
    <property type="entry name" value="P-loop containing nucleoside triphosphate hydrolases"/>
    <property type="match status" value="1"/>
</dbReference>
<dbReference type="InterPro" id="IPR027417">
    <property type="entry name" value="P-loop_NTPase"/>
</dbReference>
<dbReference type="PANTHER" id="PTHR10903:SF184">
    <property type="entry name" value="GTP-BINDING PROTEIN A"/>
    <property type="match status" value="1"/>
</dbReference>
<dbReference type="RefSeq" id="XP_055870249.1">
    <property type="nucleotide sequence ID" value="XM_056014274.1"/>
</dbReference>
<evidence type="ECO:0000256" key="4">
    <source>
        <dbReference type="SAM" id="Coils"/>
    </source>
</evidence>
<protein>
    <submittedName>
        <fullName evidence="7">GTPase IMAP family member 7-like</fullName>
    </submittedName>
</protein>
<evidence type="ECO:0000259" key="5">
    <source>
        <dbReference type="PROSITE" id="PS51720"/>
    </source>
</evidence>
<dbReference type="GeneID" id="129923407"/>
<comment type="similarity">
    <text evidence="1">Belongs to the TRAFAC class TrmE-Era-EngA-EngB-Septin-like GTPase superfamily. AIG1/Toc34/Toc159-like paraseptin GTPase family. IAN subfamily.</text>
</comment>
<dbReference type="Proteomes" id="UP001165740">
    <property type="component" value="Chromosome 16"/>
</dbReference>
<evidence type="ECO:0000256" key="1">
    <source>
        <dbReference type="ARBA" id="ARBA00008535"/>
    </source>
</evidence>
<dbReference type="GO" id="GO:0005525">
    <property type="term" value="F:GTP binding"/>
    <property type="evidence" value="ECO:0007669"/>
    <property type="project" value="UniProtKB-KW"/>
</dbReference>
<name>A0A9W2Z5H9_BIOGL</name>